<comment type="caution">
    <text evidence="4">The sequence shown here is derived from an EMBL/GenBank/DDBJ whole genome shotgun (WGS) entry which is preliminary data.</text>
</comment>
<dbReference type="InterPro" id="IPR004843">
    <property type="entry name" value="Calcineurin-like_PHP"/>
</dbReference>
<dbReference type="Gene3D" id="3.60.21.10">
    <property type="match status" value="1"/>
</dbReference>
<dbReference type="InterPro" id="IPR051158">
    <property type="entry name" value="Metallophosphoesterase_sf"/>
</dbReference>
<reference evidence="5" key="1">
    <citation type="journal article" date="2019" name="Int. J. Syst. Evol. Microbiol.">
        <title>The Global Catalogue of Microorganisms (GCM) 10K type strain sequencing project: providing services to taxonomists for standard genome sequencing and annotation.</title>
        <authorList>
            <consortium name="The Broad Institute Genomics Platform"/>
            <consortium name="The Broad Institute Genome Sequencing Center for Infectious Disease"/>
            <person name="Wu L."/>
            <person name="Ma J."/>
        </authorList>
    </citation>
    <scope>NUCLEOTIDE SEQUENCE [LARGE SCALE GENOMIC DNA]</scope>
    <source>
        <strain evidence="5">CGMCC 1.13574</strain>
    </source>
</reference>
<dbReference type="Proteomes" id="UP001597343">
    <property type="component" value="Unassembled WGS sequence"/>
</dbReference>
<evidence type="ECO:0000313" key="5">
    <source>
        <dbReference type="Proteomes" id="UP001597343"/>
    </source>
</evidence>
<name>A0ABW4ZVL2_9BACL</name>
<proteinExistence type="predicted"/>
<evidence type="ECO:0000259" key="3">
    <source>
        <dbReference type="Pfam" id="PF00149"/>
    </source>
</evidence>
<evidence type="ECO:0000313" key="4">
    <source>
        <dbReference type="EMBL" id="MFD2169554.1"/>
    </source>
</evidence>
<accession>A0ABW4ZVL2</accession>
<dbReference type="Pfam" id="PF00149">
    <property type="entry name" value="Metallophos"/>
    <property type="match status" value="1"/>
</dbReference>
<dbReference type="RefSeq" id="WP_386044800.1">
    <property type="nucleotide sequence ID" value="NZ_JBHUIO010000005.1"/>
</dbReference>
<evidence type="ECO:0000256" key="2">
    <source>
        <dbReference type="ARBA" id="ARBA00022801"/>
    </source>
</evidence>
<gene>
    <name evidence="4" type="ORF">ACFSOY_06060</name>
</gene>
<evidence type="ECO:0000256" key="1">
    <source>
        <dbReference type="ARBA" id="ARBA00022723"/>
    </source>
</evidence>
<keyword evidence="2" id="KW-0378">Hydrolase</keyword>
<dbReference type="PANTHER" id="PTHR31302:SF31">
    <property type="entry name" value="PHOSPHODIESTERASE YAEI"/>
    <property type="match status" value="1"/>
</dbReference>
<protein>
    <submittedName>
        <fullName evidence="4">Metallophosphoesterase</fullName>
    </submittedName>
</protein>
<dbReference type="EMBL" id="JBHUIO010000005">
    <property type="protein sequence ID" value="MFD2169554.1"/>
    <property type="molecule type" value="Genomic_DNA"/>
</dbReference>
<feature type="domain" description="Calcineurin-like phosphoesterase" evidence="3">
    <location>
        <begin position="46"/>
        <end position="209"/>
    </location>
</feature>
<dbReference type="PANTHER" id="PTHR31302">
    <property type="entry name" value="TRANSMEMBRANE PROTEIN WITH METALLOPHOSPHOESTERASE DOMAIN-RELATED"/>
    <property type="match status" value="1"/>
</dbReference>
<sequence>MLFMLMIVAVLAALALFVSYAYWNTFRPVVREVEMTLQKDGGFSELRIVQLSDLHMERQSITPSRLTSFIEDARPDLIVMTGDYLDNYKNLNKFMEYLDAIVATKPAHGVWLVWGNHDHYLGDRIEELGELIRAKGVRVLENEWDSIRFGEKSLNIIGIDDFCLGKSDIPRSFRGVGDGVNLVLSHDPNIVLDMNDHSFDLLLSGHLHGGQFKIPGAFKLFPMGELPKSNVISGLHQVNGKNIYISDGMGQAGFNARLGTRPEITVHTLRTTA</sequence>
<keyword evidence="1" id="KW-0479">Metal-binding</keyword>
<dbReference type="SUPFAM" id="SSF56300">
    <property type="entry name" value="Metallo-dependent phosphatases"/>
    <property type="match status" value="1"/>
</dbReference>
<keyword evidence="5" id="KW-1185">Reference proteome</keyword>
<dbReference type="InterPro" id="IPR029052">
    <property type="entry name" value="Metallo-depent_PP-like"/>
</dbReference>
<organism evidence="4 5">
    <name type="scientific">Tumebacillus lipolyticus</name>
    <dbReference type="NCBI Taxonomy" id="1280370"/>
    <lineage>
        <taxon>Bacteria</taxon>
        <taxon>Bacillati</taxon>
        <taxon>Bacillota</taxon>
        <taxon>Bacilli</taxon>
        <taxon>Bacillales</taxon>
        <taxon>Alicyclobacillaceae</taxon>
        <taxon>Tumebacillus</taxon>
    </lineage>
</organism>